<organism evidence="2 3">
    <name type="scientific">Cryptolaemus montrouzieri</name>
    <dbReference type="NCBI Taxonomy" id="559131"/>
    <lineage>
        <taxon>Eukaryota</taxon>
        <taxon>Metazoa</taxon>
        <taxon>Ecdysozoa</taxon>
        <taxon>Arthropoda</taxon>
        <taxon>Hexapoda</taxon>
        <taxon>Insecta</taxon>
        <taxon>Pterygota</taxon>
        <taxon>Neoptera</taxon>
        <taxon>Endopterygota</taxon>
        <taxon>Coleoptera</taxon>
        <taxon>Polyphaga</taxon>
        <taxon>Cucujiformia</taxon>
        <taxon>Coccinelloidea</taxon>
        <taxon>Coccinellidae</taxon>
        <taxon>Scymninae</taxon>
        <taxon>Scymnini</taxon>
        <taxon>Cryptolaemus</taxon>
    </lineage>
</organism>
<protein>
    <submittedName>
        <fullName evidence="2">Uncharacterized protein</fullName>
    </submittedName>
</protein>
<accession>A0ABD2N816</accession>
<evidence type="ECO:0000313" key="3">
    <source>
        <dbReference type="Proteomes" id="UP001516400"/>
    </source>
</evidence>
<dbReference type="Proteomes" id="UP001516400">
    <property type="component" value="Unassembled WGS sequence"/>
</dbReference>
<proteinExistence type="predicted"/>
<dbReference type="EMBL" id="JABFTP020000062">
    <property type="protein sequence ID" value="KAL3274361.1"/>
    <property type="molecule type" value="Genomic_DNA"/>
</dbReference>
<evidence type="ECO:0000256" key="1">
    <source>
        <dbReference type="SAM" id="MobiDB-lite"/>
    </source>
</evidence>
<gene>
    <name evidence="2" type="ORF">HHI36_015759</name>
</gene>
<feature type="non-terminal residue" evidence="2">
    <location>
        <position position="1"/>
    </location>
</feature>
<sequence>LNKQSGPSPYPRVMKKFWGKIWSKKIEHNHDGYWLEEVRQKAPQAKMTDIVVSPEEIEKLLKRASNWAAPGPDKLHNHQRSPQDLGPRRSYIGS</sequence>
<name>A0ABD2N816_9CUCU</name>
<comment type="caution">
    <text evidence="2">The sequence shown here is derived from an EMBL/GenBank/DDBJ whole genome shotgun (WGS) entry which is preliminary data.</text>
</comment>
<dbReference type="AlphaFoldDB" id="A0ABD2N816"/>
<evidence type="ECO:0000313" key="2">
    <source>
        <dbReference type="EMBL" id="KAL3274361.1"/>
    </source>
</evidence>
<keyword evidence="3" id="KW-1185">Reference proteome</keyword>
<reference evidence="2 3" key="1">
    <citation type="journal article" date="2021" name="BMC Biol.">
        <title>Horizontally acquired antibacterial genes associated with adaptive radiation of ladybird beetles.</title>
        <authorList>
            <person name="Li H.S."/>
            <person name="Tang X.F."/>
            <person name="Huang Y.H."/>
            <person name="Xu Z.Y."/>
            <person name="Chen M.L."/>
            <person name="Du X.Y."/>
            <person name="Qiu B.Y."/>
            <person name="Chen P.T."/>
            <person name="Zhang W."/>
            <person name="Slipinski A."/>
            <person name="Escalona H.E."/>
            <person name="Waterhouse R.M."/>
            <person name="Zwick A."/>
            <person name="Pang H."/>
        </authorList>
    </citation>
    <scope>NUCLEOTIDE SEQUENCE [LARGE SCALE GENOMIC DNA]</scope>
    <source>
        <strain evidence="2">SYSU2018</strain>
    </source>
</reference>
<feature type="region of interest" description="Disordered" evidence="1">
    <location>
        <begin position="65"/>
        <end position="94"/>
    </location>
</feature>